<evidence type="ECO:0000256" key="1">
    <source>
        <dbReference type="SAM" id="MobiDB-lite"/>
    </source>
</evidence>
<feature type="compositionally biased region" description="Basic and acidic residues" evidence="1">
    <location>
        <begin position="61"/>
        <end position="72"/>
    </location>
</feature>
<dbReference type="EMBL" id="LC107459">
    <property type="protein sequence ID" value="BAV60963.1"/>
    <property type="molecule type" value="Genomic_DNA"/>
</dbReference>
<reference evidence="2" key="1">
    <citation type="submission" date="2015-12" db="EMBL/GenBank/DDBJ databases">
        <title>Analysis of Alkane Hydroxylase Gene and Long-chain Cyclic Alkane Degradation in Genus Rhodococcus.</title>
        <authorList>
            <person name="Kawagoe T."/>
            <person name="Kubota K."/>
            <person name="Mukai M."/>
            <person name="Adhikari D."/>
            <person name="Araki K.S."/>
            <person name="Kubo M."/>
        </authorList>
    </citation>
    <scope>NUCLEOTIDE SEQUENCE</scope>
    <source>
        <strain evidence="2">NBRC 14404</strain>
    </source>
</reference>
<protein>
    <submittedName>
        <fullName evidence="2">Alkane hydroxylase</fullName>
    </submittedName>
</protein>
<feature type="non-terminal residue" evidence="2">
    <location>
        <position position="142"/>
    </location>
</feature>
<proteinExistence type="predicted"/>
<dbReference type="AlphaFoldDB" id="A0A1E1ERT3"/>
<feature type="compositionally biased region" description="Basic and acidic residues" evidence="1">
    <location>
        <begin position="38"/>
        <end position="54"/>
    </location>
</feature>
<sequence>VPAVLRGAPLVAAVLLGPAEQAVVLEVVDRFEQRDAVHRLQHEERQQVEPEDRAQSGPQHRAHEPRGEVLVRPRDRALALAREAFLLQRPAGPETADDRARVEPPEGLAESGRRRVLGRGHPHVVATVVLDVEVPVEGLGEH</sequence>
<accession>A0A1E1ERT3</accession>
<feature type="region of interest" description="Disordered" evidence="1">
    <location>
        <begin position="38"/>
        <end position="72"/>
    </location>
</feature>
<organism evidence="2">
    <name type="scientific">Rhodococcoides corynebacterioides</name>
    <dbReference type="NCBI Taxonomy" id="53972"/>
    <lineage>
        <taxon>Bacteria</taxon>
        <taxon>Bacillati</taxon>
        <taxon>Actinomycetota</taxon>
        <taxon>Actinomycetes</taxon>
        <taxon>Mycobacteriales</taxon>
        <taxon>Nocardiaceae</taxon>
        <taxon>Rhodococcoides</taxon>
    </lineage>
</organism>
<feature type="non-terminal residue" evidence="2">
    <location>
        <position position="1"/>
    </location>
</feature>
<gene>
    <name evidence="2" type="primary">alkB</name>
</gene>
<feature type="region of interest" description="Disordered" evidence="1">
    <location>
        <begin position="87"/>
        <end position="115"/>
    </location>
</feature>
<evidence type="ECO:0000313" key="2">
    <source>
        <dbReference type="EMBL" id="BAV60963.1"/>
    </source>
</evidence>
<name>A0A1E1ERT3_9NOCA</name>